<sequence>MESEADIKKNFTENLKAVEYHEEFHKILQDMKVYFEITSAFIFDVVKSQRFKGKKLLEIGSGATVHHIACASAYFPIIVQSDFVKDNRETLKRWLKEDSPLDWSEFLNIPARMEDFQSDVNEVRAKLESRIRSNVKAVVHGDILTDGVLSFDEISAEAIPPYDLIISILCLEVPCVDFESFVNALKRINKLLRTGGGIIMCSFYENSWWNVGKNVFPNLNVTLKEILLAMDLAGFGNHDLKSYSPIHNTHVKSEYGGFYCLASEKL</sequence>
<proteinExistence type="inferred from homology"/>
<evidence type="ECO:0000256" key="3">
    <source>
        <dbReference type="ARBA" id="ARBA00022679"/>
    </source>
</evidence>
<evidence type="ECO:0000256" key="2">
    <source>
        <dbReference type="ARBA" id="ARBA00022603"/>
    </source>
</evidence>
<dbReference type="EMBL" id="BMAV01008706">
    <property type="protein sequence ID" value="GFY52481.1"/>
    <property type="molecule type" value="Genomic_DNA"/>
</dbReference>
<dbReference type="PANTHER" id="PTHR10867:SF17">
    <property type="entry name" value="NICOTINAMIDE N-METHYLTRANSFERASE"/>
    <property type="match status" value="1"/>
</dbReference>
<dbReference type="PROSITE" id="PS51681">
    <property type="entry name" value="SAM_MT_NNMT_PNMT_TEMT"/>
    <property type="match status" value="1"/>
</dbReference>
<comment type="similarity">
    <text evidence="1">Belongs to the class I-like SAM-binding methyltransferase superfamily. NNMT/PNMT/TEMT family.</text>
</comment>
<dbReference type="AlphaFoldDB" id="A0A8X6XIS9"/>
<evidence type="ECO:0000313" key="5">
    <source>
        <dbReference type="EMBL" id="GFY52481.1"/>
    </source>
</evidence>
<dbReference type="Gene3D" id="3.40.50.150">
    <property type="entry name" value="Vaccinia Virus protein VP39"/>
    <property type="match status" value="1"/>
</dbReference>
<evidence type="ECO:0000313" key="6">
    <source>
        <dbReference type="Proteomes" id="UP000886998"/>
    </source>
</evidence>
<keyword evidence="6" id="KW-1185">Reference proteome</keyword>
<evidence type="ECO:0000256" key="1">
    <source>
        <dbReference type="ARBA" id="ARBA00007996"/>
    </source>
</evidence>
<organism evidence="5 6">
    <name type="scientific">Trichonephila inaurata madagascariensis</name>
    <dbReference type="NCBI Taxonomy" id="2747483"/>
    <lineage>
        <taxon>Eukaryota</taxon>
        <taxon>Metazoa</taxon>
        <taxon>Ecdysozoa</taxon>
        <taxon>Arthropoda</taxon>
        <taxon>Chelicerata</taxon>
        <taxon>Arachnida</taxon>
        <taxon>Araneae</taxon>
        <taxon>Araneomorphae</taxon>
        <taxon>Entelegynae</taxon>
        <taxon>Araneoidea</taxon>
        <taxon>Nephilidae</taxon>
        <taxon>Trichonephila</taxon>
        <taxon>Trichonephila inaurata</taxon>
    </lineage>
</organism>
<dbReference type="OrthoDB" id="6416275at2759"/>
<dbReference type="GO" id="GO:0005829">
    <property type="term" value="C:cytosol"/>
    <property type="evidence" value="ECO:0007669"/>
    <property type="project" value="TreeGrafter"/>
</dbReference>
<dbReference type="InterPro" id="IPR000940">
    <property type="entry name" value="NNMT_TEMT_trans"/>
</dbReference>
<dbReference type="PANTHER" id="PTHR10867">
    <property type="entry name" value="NNMT/PNMT/TEMT FAMILY MEMBER"/>
    <property type="match status" value="1"/>
</dbReference>
<dbReference type="CDD" id="cd02440">
    <property type="entry name" value="AdoMet_MTases"/>
    <property type="match status" value="1"/>
</dbReference>
<reference evidence="5" key="1">
    <citation type="submission" date="2020-08" db="EMBL/GenBank/DDBJ databases">
        <title>Multicomponent nature underlies the extraordinary mechanical properties of spider dragline silk.</title>
        <authorList>
            <person name="Kono N."/>
            <person name="Nakamura H."/>
            <person name="Mori M."/>
            <person name="Yoshida Y."/>
            <person name="Ohtoshi R."/>
            <person name="Malay A.D."/>
            <person name="Moran D.A.P."/>
            <person name="Tomita M."/>
            <person name="Numata K."/>
            <person name="Arakawa K."/>
        </authorList>
    </citation>
    <scope>NUCLEOTIDE SEQUENCE</scope>
</reference>
<gene>
    <name evidence="5" type="primary">AVEN_244398_1</name>
    <name evidence="5" type="ORF">TNIN_308691</name>
</gene>
<dbReference type="InterPro" id="IPR029063">
    <property type="entry name" value="SAM-dependent_MTases_sf"/>
</dbReference>
<name>A0A8X6XIS9_9ARAC</name>
<dbReference type="Pfam" id="PF01234">
    <property type="entry name" value="NNMT_PNMT_TEMT"/>
    <property type="match status" value="1"/>
</dbReference>
<keyword evidence="3" id="KW-0808">Transferase</keyword>
<accession>A0A8X6XIS9</accession>
<dbReference type="GO" id="GO:0008170">
    <property type="term" value="F:N-methyltransferase activity"/>
    <property type="evidence" value="ECO:0007669"/>
    <property type="project" value="TreeGrafter"/>
</dbReference>
<dbReference type="SUPFAM" id="SSF53335">
    <property type="entry name" value="S-adenosyl-L-methionine-dependent methyltransferases"/>
    <property type="match status" value="1"/>
</dbReference>
<comment type="caution">
    <text evidence="5">The sequence shown here is derived from an EMBL/GenBank/DDBJ whole genome shotgun (WGS) entry which is preliminary data.</text>
</comment>
<protein>
    <submittedName>
        <fullName evidence="5">Uncharacterized protein</fullName>
    </submittedName>
</protein>
<keyword evidence="4" id="KW-0949">S-adenosyl-L-methionine</keyword>
<dbReference type="GO" id="GO:0032259">
    <property type="term" value="P:methylation"/>
    <property type="evidence" value="ECO:0007669"/>
    <property type="project" value="UniProtKB-KW"/>
</dbReference>
<dbReference type="Proteomes" id="UP000886998">
    <property type="component" value="Unassembled WGS sequence"/>
</dbReference>
<evidence type="ECO:0000256" key="4">
    <source>
        <dbReference type="ARBA" id="ARBA00022691"/>
    </source>
</evidence>
<keyword evidence="2" id="KW-0489">Methyltransferase</keyword>